<dbReference type="Pfam" id="PF11114">
    <property type="entry name" value="Minor_capsid_2"/>
    <property type="match status" value="1"/>
</dbReference>
<evidence type="ECO:0000313" key="1">
    <source>
        <dbReference type="EMBL" id="RGT59355.1"/>
    </source>
</evidence>
<proteinExistence type="predicted"/>
<sequence length="114" mass="12542">MADVKVTVNLDGVKRKVSPENLKRGKLAAASQAMLIMDPYIPMRSGPLRASGRVESNGNVSYNTVYARAHFYGSNGIVTFRRYTTAGTGKRWDKPLKANIDKLKQAAVRAMGLR</sequence>
<reference evidence="1 2" key="1">
    <citation type="submission" date="2018-08" db="EMBL/GenBank/DDBJ databases">
        <title>A genome reference for cultivated species of the human gut microbiota.</title>
        <authorList>
            <person name="Zou Y."/>
            <person name="Xue W."/>
            <person name="Luo G."/>
        </authorList>
    </citation>
    <scope>NUCLEOTIDE SEQUENCE [LARGE SCALE GENOMIC DNA]</scope>
    <source>
        <strain evidence="1 2">AF18-38</strain>
    </source>
</reference>
<name>A0A412PL00_STRAP</name>
<comment type="caution">
    <text evidence="1">The sequence shown here is derived from an EMBL/GenBank/DDBJ whole genome shotgun (WGS) entry which is preliminary data.</text>
</comment>
<dbReference type="AlphaFoldDB" id="A0A412PL00"/>
<dbReference type="InterPro" id="IPR021080">
    <property type="entry name" value="Minor_capsid_protein"/>
</dbReference>
<organism evidence="1 2">
    <name type="scientific">Streptococcus anginosus</name>
    <dbReference type="NCBI Taxonomy" id="1328"/>
    <lineage>
        <taxon>Bacteria</taxon>
        <taxon>Bacillati</taxon>
        <taxon>Bacillota</taxon>
        <taxon>Bacilli</taxon>
        <taxon>Lactobacillales</taxon>
        <taxon>Streptococcaceae</taxon>
        <taxon>Streptococcus</taxon>
        <taxon>Streptococcus anginosus group</taxon>
    </lineage>
</organism>
<dbReference type="EMBL" id="QRWZ01000018">
    <property type="protein sequence ID" value="RGT59355.1"/>
    <property type="molecule type" value="Genomic_DNA"/>
</dbReference>
<dbReference type="RefSeq" id="WP_118138924.1">
    <property type="nucleotide sequence ID" value="NZ_JAQCVW010000026.1"/>
</dbReference>
<evidence type="ECO:0000313" key="2">
    <source>
        <dbReference type="Proteomes" id="UP000284046"/>
    </source>
</evidence>
<protein>
    <submittedName>
        <fullName evidence="1">Capsid protein</fullName>
    </submittedName>
</protein>
<accession>A0A412PL00</accession>
<dbReference type="Proteomes" id="UP000284046">
    <property type="component" value="Unassembled WGS sequence"/>
</dbReference>
<gene>
    <name evidence="1" type="ORF">DWX18_09650</name>
</gene>